<keyword evidence="4" id="KW-1015">Disulfide bond</keyword>
<dbReference type="AlphaFoldDB" id="A0AA88L849"/>
<dbReference type="InterPro" id="IPR003961">
    <property type="entry name" value="FN3_dom"/>
</dbReference>
<evidence type="ECO:0000256" key="6">
    <source>
        <dbReference type="ARBA" id="ARBA00023319"/>
    </source>
</evidence>
<dbReference type="SUPFAM" id="SSF49265">
    <property type="entry name" value="Fibronectin type III"/>
    <property type="match status" value="2"/>
</dbReference>
<gene>
    <name evidence="8" type="ORF">QYM36_002505</name>
</gene>
<keyword evidence="5" id="KW-0325">Glycoprotein</keyword>
<evidence type="ECO:0000256" key="5">
    <source>
        <dbReference type="ARBA" id="ARBA00023180"/>
    </source>
</evidence>
<keyword evidence="3" id="KW-0677">Repeat</keyword>
<keyword evidence="9" id="KW-1185">Reference proteome</keyword>
<dbReference type="SMART" id="SM00060">
    <property type="entry name" value="FN3"/>
    <property type="match status" value="3"/>
</dbReference>
<protein>
    <recommendedName>
        <fullName evidence="7">Fibronectin type-III domain-containing protein</fullName>
    </recommendedName>
</protein>
<dbReference type="Pfam" id="PF00041">
    <property type="entry name" value="fn3"/>
    <property type="match status" value="3"/>
</dbReference>
<feature type="domain" description="Fibronectin type-III" evidence="7">
    <location>
        <begin position="1"/>
        <end position="81"/>
    </location>
</feature>
<dbReference type="Gene3D" id="2.60.40.10">
    <property type="entry name" value="Immunoglobulins"/>
    <property type="match status" value="3"/>
</dbReference>
<keyword evidence="6" id="KW-0393">Immunoglobulin domain</keyword>
<evidence type="ECO:0000256" key="3">
    <source>
        <dbReference type="ARBA" id="ARBA00022737"/>
    </source>
</evidence>
<keyword evidence="2" id="KW-0732">Signal</keyword>
<comment type="caution">
    <text evidence="8">The sequence shown here is derived from an EMBL/GenBank/DDBJ whole genome shotgun (WGS) entry which is preliminary data.</text>
</comment>
<dbReference type="FunFam" id="2.60.40.10:FF:000036">
    <property type="entry name" value="receptor-type tyrosine-protein phosphatase delta isoform X1"/>
    <property type="match status" value="1"/>
</dbReference>
<sequence>MLVQWEEPDNPNGIVTGYKIYYTTNPHLPMTDWDSQYVDSTTLTTIPDLTPHTIYTIRVQAFTNIGPGPFSAPVQVKTQQGVPSQPLSLRAIDVTATSVSLEWTKPIHTGDNIISYELYWNDTSINEKGHRTLAVIESYKLDKLQPNTLYHIWLAAKSRRGEGAYTSPIAIKTDQYMPEAPPENVRAEAVDSQKIRVTWEAPPEDQQNGIISGYRLHYVENYKSDNSASIVTLPGISREFIIEDLRKYTEYRIWILAFTEVGDGPPSYVINVRTEED</sequence>
<dbReference type="FunFam" id="2.60.40.10:FF:000120">
    <property type="entry name" value="Down syndrome cell adhesion molecule like 1"/>
    <property type="match status" value="1"/>
</dbReference>
<dbReference type="InterPro" id="IPR050713">
    <property type="entry name" value="RTP_Phos/Ushers"/>
</dbReference>
<name>A0AA88L849_ARTSF</name>
<dbReference type="InterPro" id="IPR013783">
    <property type="entry name" value="Ig-like_fold"/>
</dbReference>
<dbReference type="CDD" id="cd00063">
    <property type="entry name" value="FN3"/>
    <property type="match status" value="3"/>
</dbReference>
<organism evidence="8 9">
    <name type="scientific">Artemia franciscana</name>
    <name type="common">Brine shrimp</name>
    <name type="synonym">Artemia sanfranciscana</name>
    <dbReference type="NCBI Taxonomy" id="6661"/>
    <lineage>
        <taxon>Eukaryota</taxon>
        <taxon>Metazoa</taxon>
        <taxon>Ecdysozoa</taxon>
        <taxon>Arthropoda</taxon>
        <taxon>Crustacea</taxon>
        <taxon>Branchiopoda</taxon>
        <taxon>Anostraca</taxon>
        <taxon>Artemiidae</taxon>
        <taxon>Artemia</taxon>
    </lineage>
</organism>
<feature type="non-terminal residue" evidence="8">
    <location>
        <position position="277"/>
    </location>
</feature>
<evidence type="ECO:0000313" key="9">
    <source>
        <dbReference type="Proteomes" id="UP001187531"/>
    </source>
</evidence>
<evidence type="ECO:0000313" key="8">
    <source>
        <dbReference type="EMBL" id="KAK2721963.1"/>
    </source>
</evidence>
<evidence type="ECO:0000256" key="1">
    <source>
        <dbReference type="ARBA" id="ARBA00004479"/>
    </source>
</evidence>
<dbReference type="PANTHER" id="PTHR46957">
    <property type="entry name" value="CYTOKINE RECEPTOR"/>
    <property type="match status" value="1"/>
</dbReference>
<dbReference type="Proteomes" id="UP001187531">
    <property type="component" value="Unassembled WGS sequence"/>
</dbReference>
<feature type="domain" description="Fibronectin type-III" evidence="7">
    <location>
        <begin position="181"/>
        <end position="277"/>
    </location>
</feature>
<evidence type="ECO:0000256" key="2">
    <source>
        <dbReference type="ARBA" id="ARBA00022729"/>
    </source>
</evidence>
<feature type="domain" description="Fibronectin type-III" evidence="7">
    <location>
        <begin position="85"/>
        <end position="176"/>
    </location>
</feature>
<evidence type="ECO:0000256" key="4">
    <source>
        <dbReference type="ARBA" id="ARBA00023157"/>
    </source>
</evidence>
<dbReference type="EMBL" id="JAVRJZ010000005">
    <property type="protein sequence ID" value="KAK2721963.1"/>
    <property type="molecule type" value="Genomic_DNA"/>
</dbReference>
<accession>A0AA88L849</accession>
<dbReference type="PANTHER" id="PTHR46957:SF6">
    <property type="entry name" value="PROTEIN-TYROSINE-PHOSPHATASE"/>
    <property type="match status" value="1"/>
</dbReference>
<comment type="subcellular location">
    <subcellularLocation>
        <location evidence="1">Membrane</location>
        <topology evidence="1">Single-pass type I membrane protein</topology>
    </subcellularLocation>
</comment>
<dbReference type="PROSITE" id="PS50853">
    <property type="entry name" value="FN3"/>
    <property type="match status" value="3"/>
</dbReference>
<dbReference type="GO" id="GO:0016020">
    <property type="term" value="C:membrane"/>
    <property type="evidence" value="ECO:0007669"/>
    <property type="project" value="UniProtKB-SubCell"/>
</dbReference>
<proteinExistence type="predicted"/>
<evidence type="ECO:0000259" key="7">
    <source>
        <dbReference type="PROSITE" id="PS50853"/>
    </source>
</evidence>
<reference evidence="8" key="1">
    <citation type="submission" date="2023-07" db="EMBL/GenBank/DDBJ databases">
        <title>Chromosome-level genome assembly of Artemia franciscana.</title>
        <authorList>
            <person name="Jo E."/>
        </authorList>
    </citation>
    <scope>NUCLEOTIDE SEQUENCE</scope>
    <source>
        <tissue evidence="8">Whole body</tissue>
    </source>
</reference>
<dbReference type="InterPro" id="IPR036116">
    <property type="entry name" value="FN3_sf"/>
</dbReference>